<gene>
    <name evidence="9" type="primary">rdgB</name>
    <name evidence="9" type="ORF">NR989_01560</name>
</gene>
<keyword evidence="4 7" id="KW-0378">Hydrolase</keyword>
<dbReference type="SUPFAM" id="SSF52972">
    <property type="entry name" value="ITPase-like"/>
    <property type="match status" value="1"/>
</dbReference>
<keyword evidence="2 7" id="KW-0479">Metal-binding</keyword>
<feature type="binding site" evidence="7">
    <location>
        <position position="180"/>
    </location>
    <ligand>
        <name>substrate</name>
    </ligand>
</feature>
<dbReference type="Pfam" id="PF01725">
    <property type="entry name" value="Ham1p_like"/>
    <property type="match status" value="1"/>
</dbReference>
<comment type="catalytic activity">
    <reaction evidence="7">
        <text>ITP + H2O = IMP + diphosphate + H(+)</text>
        <dbReference type="Rhea" id="RHEA:29399"/>
        <dbReference type="ChEBI" id="CHEBI:15377"/>
        <dbReference type="ChEBI" id="CHEBI:15378"/>
        <dbReference type="ChEBI" id="CHEBI:33019"/>
        <dbReference type="ChEBI" id="CHEBI:58053"/>
        <dbReference type="ChEBI" id="CHEBI:61402"/>
        <dbReference type="EC" id="3.6.1.66"/>
    </reaction>
</comment>
<dbReference type="Gene3D" id="3.90.950.10">
    <property type="match status" value="1"/>
</dbReference>
<name>A0ABY8CAF5_9GAMM</name>
<feature type="binding site" evidence="7">
    <location>
        <position position="69"/>
    </location>
    <ligand>
        <name>Mg(2+)</name>
        <dbReference type="ChEBI" id="CHEBI:18420"/>
    </ligand>
</feature>
<evidence type="ECO:0000256" key="6">
    <source>
        <dbReference type="ARBA" id="ARBA00023080"/>
    </source>
</evidence>
<comment type="subunit">
    <text evidence="7">Homodimer.</text>
</comment>
<dbReference type="HAMAP" id="MF_01405">
    <property type="entry name" value="Non_canon_purine_NTPase"/>
    <property type="match status" value="1"/>
</dbReference>
<feature type="binding site" evidence="7">
    <location>
        <begin position="185"/>
        <end position="186"/>
    </location>
    <ligand>
        <name>substrate</name>
    </ligand>
</feature>
<feature type="binding site" evidence="7">
    <location>
        <position position="70"/>
    </location>
    <ligand>
        <name>substrate</name>
    </ligand>
</feature>
<evidence type="ECO:0000313" key="10">
    <source>
        <dbReference type="Proteomes" id="UP001222275"/>
    </source>
</evidence>
<dbReference type="NCBIfam" id="TIGR00042">
    <property type="entry name" value="RdgB/HAM1 family non-canonical purine NTP pyrophosphatase"/>
    <property type="match status" value="1"/>
</dbReference>
<sequence>MSLIVLATSNPNKVVEIEPLLNAAGYQTKLQTEFFSDEVEEDGLSFVENAIKKARFASAKTGFPAIADDSGLEVDALGGQPGIYSARYANDHTGMTTEQQNLQKVLDELGDLPYEDRTARYSCVVVYVDHADDPMPIIGFGHWYGEILKEPRTDHGIGYDPIFWVPKLVKTLSEVPLEVKNKISHRAKAIHQVLEQLEHKNKI</sequence>
<dbReference type="InterPro" id="IPR002637">
    <property type="entry name" value="RdgB/HAM1"/>
</dbReference>
<feature type="active site" description="Proton acceptor" evidence="7">
    <location>
        <position position="69"/>
    </location>
</feature>
<dbReference type="RefSeq" id="WP_275595218.1">
    <property type="nucleotide sequence ID" value="NZ_CP102381.1"/>
</dbReference>
<accession>A0ABY8CAF5</accession>
<evidence type="ECO:0000256" key="1">
    <source>
        <dbReference type="ARBA" id="ARBA00008023"/>
    </source>
</evidence>
<evidence type="ECO:0000313" key="9">
    <source>
        <dbReference type="EMBL" id="WEJ62961.1"/>
    </source>
</evidence>
<evidence type="ECO:0000256" key="5">
    <source>
        <dbReference type="ARBA" id="ARBA00022842"/>
    </source>
</evidence>
<keyword evidence="6 7" id="KW-0546">Nucleotide metabolism</keyword>
<evidence type="ECO:0000256" key="8">
    <source>
        <dbReference type="RuleBase" id="RU003781"/>
    </source>
</evidence>
<dbReference type="CDD" id="cd00515">
    <property type="entry name" value="HAM1"/>
    <property type="match status" value="1"/>
</dbReference>
<evidence type="ECO:0000256" key="3">
    <source>
        <dbReference type="ARBA" id="ARBA00022741"/>
    </source>
</evidence>
<comment type="similarity">
    <text evidence="1 7 8">Belongs to the HAM1 NTPase family.</text>
</comment>
<evidence type="ECO:0000256" key="2">
    <source>
        <dbReference type="ARBA" id="ARBA00022723"/>
    </source>
</evidence>
<dbReference type="PANTHER" id="PTHR11067:SF9">
    <property type="entry name" value="INOSINE TRIPHOSPHATE PYROPHOSPHATASE"/>
    <property type="match status" value="1"/>
</dbReference>
<comment type="caution">
    <text evidence="7">Lacks conserved residue(s) required for the propagation of feature annotation.</text>
</comment>
<comment type="cofactor">
    <cofactor evidence="7">
        <name>Mg(2+)</name>
        <dbReference type="ChEBI" id="CHEBI:18420"/>
    </cofactor>
    <text evidence="7">Binds 1 Mg(2+) ion per subunit.</text>
</comment>
<dbReference type="EMBL" id="CP102381">
    <property type="protein sequence ID" value="WEJ62961.1"/>
    <property type="molecule type" value="Genomic_DNA"/>
</dbReference>
<keyword evidence="10" id="KW-1185">Reference proteome</keyword>
<comment type="catalytic activity">
    <reaction evidence="7">
        <text>dITP + H2O = dIMP + diphosphate + H(+)</text>
        <dbReference type="Rhea" id="RHEA:28342"/>
        <dbReference type="ChEBI" id="CHEBI:15377"/>
        <dbReference type="ChEBI" id="CHEBI:15378"/>
        <dbReference type="ChEBI" id="CHEBI:33019"/>
        <dbReference type="ChEBI" id="CHEBI:61194"/>
        <dbReference type="ChEBI" id="CHEBI:61382"/>
        <dbReference type="EC" id="3.6.1.66"/>
    </reaction>
</comment>
<keyword evidence="5 7" id="KW-0460">Magnesium</keyword>
<dbReference type="EC" id="3.6.1.66" evidence="7"/>
<feature type="binding site" evidence="7">
    <location>
        <begin position="8"/>
        <end position="13"/>
    </location>
    <ligand>
        <name>substrate</name>
    </ligand>
</feature>
<dbReference type="PANTHER" id="PTHR11067">
    <property type="entry name" value="INOSINE TRIPHOSPHATE PYROPHOSPHATASE/HAM1 PROTEIN"/>
    <property type="match status" value="1"/>
</dbReference>
<proteinExistence type="inferred from homology"/>
<dbReference type="InterPro" id="IPR020922">
    <property type="entry name" value="dITP/XTP_pyrophosphatase"/>
</dbReference>
<evidence type="ECO:0000256" key="4">
    <source>
        <dbReference type="ARBA" id="ARBA00022801"/>
    </source>
</evidence>
<comment type="catalytic activity">
    <reaction evidence="7">
        <text>XTP + H2O = XMP + diphosphate + H(+)</text>
        <dbReference type="Rhea" id="RHEA:28610"/>
        <dbReference type="ChEBI" id="CHEBI:15377"/>
        <dbReference type="ChEBI" id="CHEBI:15378"/>
        <dbReference type="ChEBI" id="CHEBI:33019"/>
        <dbReference type="ChEBI" id="CHEBI:57464"/>
        <dbReference type="ChEBI" id="CHEBI:61314"/>
        <dbReference type="EC" id="3.6.1.66"/>
    </reaction>
</comment>
<protein>
    <recommendedName>
        <fullName evidence="7">dITP/XTP pyrophosphatase</fullName>
        <ecNumber evidence="7">3.6.1.66</ecNumber>
    </recommendedName>
    <alternativeName>
        <fullName evidence="7">Non-canonical purine NTP pyrophosphatase</fullName>
    </alternativeName>
    <alternativeName>
        <fullName evidence="7">Non-standard purine NTP pyrophosphatase</fullName>
    </alternativeName>
    <alternativeName>
        <fullName evidence="7">Nucleoside-triphosphate diphosphatase</fullName>
    </alternativeName>
    <alternativeName>
        <fullName evidence="7">Nucleoside-triphosphate pyrophosphatase</fullName>
        <shortName evidence="7">NTPase</shortName>
    </alternativeName>
</protein>
<comment type="function">
    <text evidence="7">Pyrophosphatase that catalyzes the hydrolysis of nucleoside triphosphates to their monophosphate derivatives, with a high preference for the non-canonical purine nucleotides XTP (xanthosine triphosphate), dITP (deoxyinosine triphosphate) and ITP. Seems to function as a house-cleaning enzyme that removes non-canonical purine nucleotides from the nucleotide pool, thus preventing their incorporation into DNA/RNA and avoiding chromosomal lesions.</text>
</comment>
<dbReference type="InterPro" id="IPR029001">
    <property type="entry name" value="ITPase-like_fam"/>
</dbReference>
<feature type="binding site" evidence="7">
    <location>
        <position position="40"/>
    </location>
    <ligand>
        <name>Mg(2+)</name>
        <dbReference type="ChEBI" id="CHEBI:18420"/>
    </ligand>
</feature>
<keyword evidence="3 7" id="KW-0547">Nucleotide-binding</keyword>
<organism evidence="9 10">
    <name type="scientific">Thiomicrorhabdus lithotrophica</name>
    <dbReference type="NCBI Taxonomy" id="2949997"/>
    <lineage>
        <taxon>Bacteria</taxon>
        <taxon>Pseudomonadati</taxon>
        <taxon>Pseudomonadota</taxon>
        <taxon>Gammaproteobacteria</taxon>
        <taxon>Thiotrichales</taxon>
        <taxon>Piscirickettsiaceae</taxon>
        <taxon>Thiomicrorhabdus</taxon>
    </lineage>
</organism>
<dbReference type="Proteomes" id="UP001222275">
    <property type="component" value="Chromosome"/>
</dbReference>
<reference evidence="9 10" key="1">
    <citation type="submission" date="2022-06" db="EMBL/GenBank/DDBJ databases">
        <title>Thiomicrohabdus sp. nov, an obligately chemolithoautotrophic, sulfur-oxidizing bacterium isolated from beach of Guanyin Mountain. Amoy.</title>
        <authorList>
            <person name="Zhu H."/>
        </authorList>
    </citation>
    <scope>NUCLEOTIDE SEQUENCE [LARGE SCALE GENOMIC DNA]</scope>
    <source>
        <strain evidence="9 10">XGS-01</strain>
    </source>
</reference>
<evidence type="ECO:0000256" key="7">
    <source>
        <dbReference type="HAMAP-Rule" id="MF_01405"/>
    </source>
</evidence>